<evidence type="ECO:0000313" key="1">
    <source>
        <dbReference type="EMBL" id="PQP08746.1"/>
    </source>
</evidence>
<name>A0A2S8I1R5_BURCE</name>
<dbReference type="EMBL" id="PUIQ01000085">
    <property type="protein sequence ID" value="PQP08746.1"/>
    <property type="molecule type" value="Genomic_DNA"/>
</dbReference>
<protein>
    <submittedName>
        <fullName evidence="1">Uncharacterized protein</fullName>
    </submittedName>
</protein>
<accession>A0A2S8I1R5</accession>
<proteinExistence type="predicted"/>
<dbReference type="AlphaFoldDB" id="A0A2S8I1R5"/>
<reference evidence="1 2" key="1">
    <citation type="submission" date="2018-02" db="EMBL/GenBank/DDBJ databases">
        <title>Draft genome sequencing of Burkholderia cepacia Y14-15.</title>
        <authorList>
            <person name="Zheng B.-X."/>
        </authorList>
    </citation>
    <scope>NUCLEOTIDE SEQUENCE [LARGE SCALE GENOMIC DNA]</scope>
    <source>
        <strain evidence="1 2">Y14-15</strain>
    </source>
</reference>
<dbReference type="RefSeq" id="WP_105393636.1">
    <property type="nucleotide sequence ID" value="NZ_PUIQ01000085.1"/>
</dbReference>
<comment type="caution">
    <text evidence="1">The sequence shown here is derived from an EMBL/GenBank/DDBJ whole genome shotgun (WGS) entry which is preliminary data.</text>
</comment>
<dbReference type="Proteomes" id="UP000238206">
    <property type="component" value="Unassembled WGS sequence"/>
</dbReference>
<sequence length="361" mass="41702">MRKEYDLQTDVLATIVAATPVTPKHAELLTAFATRTEFRGARYAATRDEFGAQPARIVDADGREIAPDYGAWIDAQLAAHGGSARAVWDAYKDAGYQLVECHPVLHYFMHDRGGDPDNFVQLEVWEEQDFVEREVFPRDTFWGLPTADELRDGRCSVPLKGIERRMLGAPRYRLQAVIDMQQFAALAEATYRARRQRDGDRRFVETNRETGAERVISMRDLSPGYDRQQWRGRRFFDDWAASSAGRAGERICLRWVFKTEDYDDPRSGRQLDFVPAWTHTRKIAELKNTGKLDAYSLYGKLTQFDERVGHRFAWFFYGVHGNLIKEGQMTRVLEAAEAGLIVLPEHDYQVLRRWGDDTYWF</sequence>
<evidence type="ECO:0000313" key="2">
    <source>
        <dbReference type="Proteomes" id="UP000238206"/>
    </source>
</evidence>
<gene>
    <name evidence="1" type="ORF">C5615_35935</name>
</gene>
<organism evidence="1 2">
    <name type="scientific">Burkholderia cepacia</name>
    <name type="common">Pseudomonas cepacia</name>
    <dbReference type="NCBI Taxonomy" id="292"/>
    <lineage>
        <taxon>Bacteria</taxon>
        <taxon>Pseudomonadati</taxon>
        <taxon>Pseudomonadota</taxon>
        <taxon>Betaproteobacteria</taxon>
        <taxon>Burkholderiales</taxon>
        <taxon>Burkholderiaceae</taxon>
        <taxon>Burkholderia</taxon>
        <taxon>Burkholderia cepacia complex</taxon>
    </lineage>
</organism>